<sequence length="190" mass="19820">MSTPHEPGPGESPKPPEDGPDTPDLTKRFDGGGARPPEPTRFDSPPPPHPTGGDYGYQQSPVDPGYPAQSGYPTYPQGGGQPYEQQPYEQQPYGQQPYGQQPYGQPYPGGPYGAPQQSGTQTYSIIGFVCAGIALLLCPLLGIVGIVLGIIGNNKGEPLGKWAAIAAGVCMVIGFGIGLAVYGSNMMNNS</sequence>
<keyword evidence="2" id="KW-1133">Transmembrane helix</keyword>
<keyword evidence="2" id="KW-0472">Membrane</keyword>
<feature type="compositionally biased region" description="Pro residues" evidence="1">
    <location>
        <begin position="1"/>
        <end position="13"/>
    </location>
</feature>
<feature type="compositionally biased region" description="Pro residues" evidence="1">
    <location>
        <begin position="36"/>
        <end position="50"/>
    </location>
</feature>
<proteinExistence type="predicted"/>
<keyword evidence="2" id="KW-0812">Transmembrane</keyword>
<evidence type="ECO:0000256" key="2">
    <source>
        <dbReference type="SAM" id="Phobius"/>
    </source>
</evidence>
<evidence type="ECO:0008006" key="5">
    <source>
        <dbReference type="Google" id="ProtNLM"/>
    </source>
</evidence>
<evidence type="ECO:0000313" key="4">
    <source>
        <dbReference type="Proteomes" id="UP000466794"/>
    </source>
</evidence>
<reference evidence="3 4" key="1">
    <citation type="submission" date="2019-12" db="EMBL/GenBank/DDBJ databases">
        <title>Nocardia sp. nov. ET3-3 isolated from soil.</title>
        <authorList>
            <person name="Kanchanasin P."/>
            <person name="Tanasupawat S."/>
            <person name="Yuki M."/>
            <person name="Kudo T."/>
        </authorList>
    </citation>
    <scope>NUCLEOTIDE SEQUENCE [LARGE SCALE GENOMIC DNA]</scope>
    <source>
        <strain evidence="3 4">ET3-3</strain>
    </source>
</reference>
<feature type="transmembrane region" description="Helical" evidence="2">
    <location>
        <begin position="125"/>
        <end position="150"/>
    </location>
</feature>
<accession>A0A7K1V4T8</accession>
<dbReference type="RefSeq" id="WP_157391279.1">
    <property type="nucleotide sequence ID" value="NZ_WRPP01000007.1"/>
</dbReference>
<protein>
    <recommendedName>
        <fullName evidence="5">DUF4190 domain-containing protein</fullName>
    </recommendedName>
</protein>
<organism evidence="3 4">
    <name type="scientific">Nocardia terrae</name>
    <dbReference type="NCBI Taxonomy" id="2675851"/>
    <lineage>
        <taxon>Bacteria</taxon>
        <taxon>Bacillati</taxon>
        <taxon>Actinomycetota</taxon>
        <taxon>Actinomycetes</taxon>
        <taxon>Mycobacteriales</taxon>
        <taxon>Nocardiaceae</taxon>
        <taxon>Nocardia</taxon>
    </lineage>
</organism>
<dbReference type="EMBL" id="WRPP01000007">
    <property type="protein sequence ID" value="MVU81634.1"/>
    <property type="molecule type" value="Genomic_DNA"/>
</dbReference>
<dbReference type="Proteomes" id="UP000466794">
    <property type="component" value="Unassembled WGS sequence"/>
</dbReference>
<name>A0A7K1V4T8_9NOCA</name>
<feature type="compositionally biased region" description="Low complexity" evidence="1">
    <location>
        <begin position="69"/>
        <end position="106"/>
    </location>
</feature>
<dbReference type="AlphaFoldDB" id="A0A7K1V4T8"/>
<evidence type="ECO:0000313" key="3">
    <source>
        <dbReference type="EMBL" id="MVU81634.1"/>
    </source>
</evidence>
<evidence type="ECO:0000256" key="1">
    <source>
        <dbReference type="SAM" id="MobiDB-lite"/>
    </source>
</evidence>
<comment type="caution">
    <text evidence="3">The sequence shown here is derived from an EMBL/GenBank/DDBJ whole genome shotgun (WGS) entry which is preliminary data.</text>
</comment>
<gene>
    <name evidence="3" type="ORF">GPX89_30895</name>
</gene>
<feature type="transmembrane region" description="Helical" evidence="2">
    <location>
        <begin position="162"/>
        <end position="182"/>
    </location>
</feature>
<keyword evidence="4" id="KW-1185">Reference proteome</keyword>
<feature type="region of interest" description="Disordered" evidence="1">
    <location>
        <begin position="1"/>
        <end position="116"/>
    </location>
</feature>